<dbReference type="Proteomes" id="UP000324738">
    <property type="component" value="Unassembled WGS sequence"/>
</dbReference>
<organism evidence="2 3">
    <name type="scientific">Aureimonas fodinaquatilis</name>
    <dbReference type="NCBI Taxonomy" id="2565783"/>
    <lineage>
        <taxon>Bacteria</taxon>
        <taxon>Pseudomonadati</taxon>
        <taxon>Pseudomonadota</taxon>
        <taxon>Alphaproteobacteria</taxon>
        <taxon>Hyphomicrobiales</taxon>
        <taxon>Aurantimonadaceae</taxon>
        <taxon>Aureimonas</taxon>
    </lineage>
</organism>
<feature type="transmembrane region" description="Helical" evidence="1">
    <location>
        <begin position="196"/>
        <end position="216"/>
    </location>
</feature>
<dbReference type="GO" id="GO:0005886">
    <property type="term" value="C:plasma membrane"/>
    <property type="evidence" value="ECO:0007669"/>
    <property type="project" value="TreeGrafter"/>
</dbReference>
<evidence type="ECO:0000256" key="1">
    <source>
        <dbReference type="SAM" id="Phobius"/>
    </source>
</evidence>
<keyword evidence="1" id="KW-0812">Transmembrane</keyword>
<dbReference type="NCBIfam" id="TIGR00843">
    <property type="entry name" value="benE"/>
    <property type="match status" value="1"/>
</dbReference>
<feature type="transmembrane region" description="Helical" evidence="1">
    <location>
        <begin position="32"/>
        <end position="52"/>
    </location>
</feature>
<sequence>MAGLLAAVVAYTSSFSVVVQGLRGVGASPEQAASGLLALSVVMGLCSIVFSWRTRMPVSIAWSTPGAAFLAISGVPEGGFAAAVGAFVITGVLLVISGALRPVARLIGKVPRSLASAMLAGILFDLCLAPVRAFAEMPWQGALIALTFIAVGLWKRLFAVPVTALVTIGLVVAAMPADFSFANALGTQPVFVMPEFRFSAMIGIAVPLFIITMASQNVPGFAILKLNGYEPAPAPIFTATGIATMVSAPFGASVFNLAAITAALCAGEEAGPNRRLRYLSGISSGLAYIVFGLSAGLIVAFAELSPVLISAIAGLALLGAFAASVHGAMENLEEREAAAIAFIVTASGISFLGVSAAFWGLVVGAGIMTVQHLLKKAR</sequence>
<dbReference type="OrthoDB" id="9792424at2"/>
<comment type="caution">
    <text evidence="2">The sequence shown here is derived from an EMBL/GenBank/DDBJ whole genome shotgun (WGS) entry which is preliminary data.</text>
</comment>
<evidence type="ECO:0000313" key="2">
    <source>
        <dbReference type="EMBL" id="KAA0972684.1"/>
    </source>
</evidence>
<dbReference type="InterPro" id="IPR004711">
    <property type="entry name" value="Benzoate_Transporter"/>
</dbReference>
<proteinExistence type="predicted"/>
<reference evidence="2 3" key="1">
    <citation type="submission" date="2019-08" db="EMBL/GenBank/DDBJ databases">
        <title>Aureimonas fodiniaquatilis sp. nov., isolated from a coal mine wastewater.</title>
        <authorList>
            <person name="Kim W."/>
        </authorList>
    </citation>
    <scope>NUCLEOTIDE SEQUENCE [LARGE SCALE GENOMIC DNA]</scope>
    <source>
        <strain evidence="2 3">CAU 1482</strain>
    </source>
</reference>
<keyword evidence="3" id="KW-1185">Reference proteome</keyword>
<feature type="transmembrane region" description="Helical" evidence="1">
    <location>
        <begin position="337"/>
        <end position="368"/>
    </location>
</feature>
<protein>
    <submittedName>
        <fullName evidence="2">Benzoate/H(+) symporter BenE family transporter</fullName>
    </submittedName>
</protein>
<dbReference type="AlphaFoldDB" id="A0A5B0E0W0"/>
<keyword evidence="1" id="KW-0472">Membrane</keyword>
<keyword evidence="1" id="KW-1133">Transmembrane helix</keyword>
<evidence type="ECO:0000313" key="3">
    <source>
        <dbReference type="Proteomes" id="UP000324738"/>
    </source>
</evidence>
<feature type="transmembrane region" description="Helical" evidence="1">
    <location>
        <begin position="81"/>
        <end position="101"/>
    </location>
</feature>
<feature type="transmembrane region" description="Helical" evidence="1">
    <location>
        <begin position="278"/>
        <end position="301"/>
    </location>
</feature>
<feature type="transmembrane region" description="Helical" evidence="1">
    <location>
        <begin position="236"/>
        <end position="266"/>
    </location>
</feature>
<dbReference type="PANTHER" id="PTHR30199">
    <property type="entry name" value="MFS FAMILY TRANSPORTER, PREDICTED SUBSTRATE BENZOATE"/>
    <property type="match status" value="1"/>
</dbReference>
<dbReference type="EMBL" id="VTWH01000001">
    <property type="protein sequence ID" value="KAA0972684.1"/>
    <property type="molecule type" value="Genomic_DNA"/>
</dbReference>
<feature type="transmembrane region" description="Helical" evidence="1">
    <location>
        <begin position="307"/>
        <end position="325"/>
    </location>
</feature>
<dbReference type="GO" id="GO:0042925">
    <property type="term" value="F:benzoate transmembrane transporter activity"/>
    <property type="evidence" value="ECO:0007669"/>
    <property type="project" value="InterPro"/>
</dbReference>
<dbReference type="RefSeq" id="WP_149298615.1">
    <property type="nucleotide sequence ID" value="NZ_VTWH01000001.1"/>
</dbReference>
<accession>A0A5B0E0W0</accession>
<feature type="transmembrane region" description="Helical" evidence="1">
    <location>
        <begin position="113"/>
        <end position="133"/>
    </location>
</feature>
<gene>
    <name evidence="2" type="primary">benE</name>
    <name evidence="2" type="ORF">FPY71_02675</name>
</gene>
<dbReference type="PANTHER" id="PTHR30199:SF0">
    <property type="entry name" value="INNER MEMBRANE PROTEIN YDCO"/>
    <property type="match status" value="1"/>
</dbReference>
<dbReference type="Pfam" id="PF03594">
    <property type="entry name" value="BenE"/>
    <property type="match status" value="1"/>
</dbReference>
<name>A0A5B0E0W0_9HYPH</name>
<feature type="transmembrane region" description="Helical" evidence="1">
    <location>
        <begin position="153"/>
        <end position="175"/>
    </location>
</feature>